<dbReference type="AlphaFoldDB" id="A0A0S7WLW5"/>
<dbReference type="GO" id="GO:0052381">
    <property type="term" value="F:tRNA dimethylallyltransferase activity"/>
    <property type="evidence" value="ECO:0007669"/>
    <property type="project" value="UniProtKB-UniRule"/>
</dbReference>
<dbReference type="NCBIfam" id="TIGR00174">
    <property type="entry name" value="miaA"/>
    <property type="match status" value="1"/>
</dbReference>
<evidence type="ECO:0000256" key="10">
    <source>
        <dbReference type="HAMAP-Rule" id="MF_00185"/>
    </source>
</evidence>
<reference evidence="14 15" key="1">
    <citation type="journal article" date="2015" name="Microbiome">
        <title>Genomic resolution of linkages in carbon, nitrogen, and sulfur cycling among widespread estuary sediment bacteria.</title>
        <authorList>
            <person name="Baker B.J."/>
            <person name="Lazar C.S."/>
            <person name="Teske A.P."/>
            <person name="Dick G.J."/>
        </authorList>
    </citation>
    <scope>NUCLEOTIDE SEQUENCE [LARGE SCALE GENOMIC DNA]</scope>
    <source>
        <strain evidence="14">DG_26</strain>
    </source>
</reference>
<comment type="function">
    <text evidence="2 10 12">Catalyzes the transfer of a dimethylallyl group onto the adenine at position 37 in tRNAs that read codons beginning with uridine, leading to the formation of N6-(dimethylallyl)adenosine (i(6)A).</text>
</comment>
<comment type="subunit">
    <text evidence="10">Monomer.</text>
</comment>
<evidence type="ECO:0000256" key="12">
    <source>
        <dbReference type="RuleBase" id="RU003784"/>
    </source>
</evidence>
<feature type="binding site" evidence="10">
    <location>
        <begin position="20"/>
        <end position="25"/>
    </location>
    <ligand>
        <name>substrate</name>
    </ligand>
</feature>
<evidence type="ECO:0000256" key="7">
    <source>
        <dbReference type="ARBA" id="ARBA00022840"/>
    </source>
</evidence>
<evidence type="ECO:0000256" key="6">
    <source>
        <dbReference type="ARBA" id="ARBA00022741"/>
    </source>
</evidence>
<feature type="binding site" evidence="10">
    <location>
        <begin position="18"/>
        <end position="25"/>
    </location>
    <ligand>
        <name>ATP</name>
        <dbReference type="ChEBI" id="CHEBI:30616"/>
    </ligand>
</feature>
<dbReference type="Proteomes" id="UP000051124">
    <property type="component" value="Unassembled WGS sequence"/>
</dbReference>
<dbReference type="PANTHER" id="PTHR11088:SF60">
    <property type="entry name" value="TRNA DIMETHYLALLYLTRANSFERASE"/>
    <property type="match status" value="1"/>
</dbReference>
<comment type="caution">
    <text evidence="14">The sequence shown here is derived from an EMBL/GenBank/DDBJ whole genome shotgun (WGS) entry which is preliminary data.</text>
</comment>
<evidence type="ECO:0000256" key="4">
    <source>
        <dbReference type="ARBA" id="ARBA00022679"/>
    </source>
</evidence>
<dbReference type="GO" id="GO:0006400">
    <property type="term" value="P:tRNA modification"/>
    <property type="evidence" value="ECO:0007669"/>
    <property type="project" value="TreeGrafter"/>
</dbReference>
<comment type="caution">
    <text evidence="10">Lacks conserved residue(s) required for the propagation of feature annotation.</text>
</comment>
<feature type="site" description="Interaction with substrate tRNA" evidence="10">
    <location>
        <position position="131"/>
    </location>
</feature>
<evidence type="ECO:0000256" key="11">
    <source>
        <dbReference type="RuleBase" id="RU003783"/>
    </source>
</evidence>
<dbReference type="GO" id="GO:0005524">
    <property type="term" value="F:ATP binding"/>
    <property type="evidence" value="ECO:0007669"/>
    <property type="project" value="UniProtKB-UniRule"/>
</dbReference>
<evidence type="ECO:0000256" key="8">
    <source>
        <dbReference type="ARBA" id="ARBA00022842"/>
    </source>
</evidence>
<keyword evidence="5 10" id="KW-0819">tRNA processing</keyword>
<feature type="region of interest" description="Interaction with substrate tRNA" evidence="10">
    <location>
        <begin position="43"/>
        <end position="46"/>
    </location>
</feature>
<evidence type="ECO:0000313" key="15">
    <source>
        <dbReference type="Proteomes" id="UP000051124"/>
    </source>
</evidence>
<proteinExistence type="inferred from homology"/>
<dbReference type="HAMAP" id="MF_00185">
    <property type="entry name" value="IPP_trans"/>
    <property type="match status" value="1"/>
</dbReference>
<evidence type="ECO:0000256" key="13">
    <source>
        <dbReference type="RuleBase" id="RU003785"/>
    </source>
</evidence>
<dbReference type="Gene3D" id="3.40.50.300">
    <property type="entry name" value="P-loop containing nucleotide triphosphate hydrolases"/>
    <property type="match status" value="1"/>
</dbReference>
<comment type="cofactor">
    <cofactor evidence="1 10">
        <name>Mg(2+)</name>
        <dbReference type="ChEBI" id="CHEBI:18420"/>
    </cofactor>
</comment>
<evidence type="ECO:0000256" key="2">
    <source>
        <dbReference type="ARBA" id="ARBA00003213"/>
    </source>
</evidence>
<accession>A0A0S7WLW5</accession>
<evidence type="ECO:0000256" key="5">
    <source>
        <dbReference type="ARBA" id="ARBA00022694"/>
    </source>
</evidence>
<keyword evidence="4 10" id="KW-0808">Transferase</keyword>
<dbReference type="Gene3D" id="1.10.20.140">
    <property type="match status" value="1"/>
</dbReference>
<evidence type="ECO:0000313" key="14">
    <source>
        <dbReference type="EMBL" id="KPJ51165.1"/>
    </source>
</evidence>
<keyword evidence="8 10" id="KW-0460">Magnesium</keyword>
<feature type="site" description="Interaction with substrate tRNA" evidence="10">
    <location>
        <position position="109"/>
    </location>
</feature>
<keyword evidence="7 10" id="KW-0067">ATP-binding</keyword>
<dbReference type="EC" id="2.5.1.75" evidence="10"/>
<evidence type="ECO:0000256" key="1">
    <source>
        <dbReference type="ARBA" id="ARBA00001946"/>
    </source>
</evidence>
<name>A0A0S7WLW5_UNCT6</name>
<dbReference type="SUPFAM" id="SSF52540">
    <property type="entry name" value="P-loop containing nucleoside triphosphate hydrolases"/>
    <property type="match status" value="1"/>
</dbReference>
<dbReference type="InterPro" id="IPR027417">
    <property type="entry name" value="P-loop_NTPase"/>
</dbReference>
<dbReference type="FunFam" id="1.10.20.140:FF:000001">
    <property type="entry name" value="tRNA dimethylallyltransferase"/>
    <property type="match status" value="1"/>
</dbReference>
<evidence type="ECO:0000256" key="3">
    <source>
        <dbReference type="ARBA" id="ARBA00005842"/>
    </source>
</evidence>
<evidence type="ECO:0000256" key="9">
    <source>
        <dbReference type="ARBA" id="ARBA00049563"/>
    </source>
</evidence>
<dbReference type="InterPro" id="IPR039657">
    <property type="entry name" value="Dimethylallyltransferase"/>
</dbReference>
<dbReference type="InterPro" id="IPR018022">
    <property type="entry name" value="IPT"/>
</dbReference>
<dbReference type="PATRIC" id="fig|1703771.3.peg.1390"/>
<dbReference type="EMBL" id="LIZT01000005">
    <property type="protein sequence ID" value="KPJ51165.1"/>
    <property type="molecule type" value="Genomic_DNA"/>
</dbReference>
<protein>
    <recommendedName>
        <fullName evidence="10">tRNA dimethylallyltransferase</fullName>
        <ecNumber evidence="10">2.5.1.75</ecNumber>
    </recommendedName>
    <alternativeName>
        <fullName evidence="10">Dimethylallyl diphosphate:tRNA dimethylallyltransferase</fullName>
        <shortName evidence="10">DMAPP:tRNA dimethylallyltransferase</shortName>
        <shortName evidence="10">DMATase</shortName>
    </alternativeName>
    <alternativeName>
        <fullName evidence="10">Isopentenyl-diphosphate:tRNA isopentenyltransferase</fullName>
        <shortName evidence="10">IPP transferase</shortName>
        <shortName evidence="10">IPPT</shortName>
        <shortName evidence="10">IPTase</shortName>
    </alternativeName>
</protein>
<sequence length="327" mass="36895">MSLSQDLTPIRRIGVVVGPTGVGKTEVGIEVARSIGAEIVSADSRQIYKYMDIGTAKPSVEQRRSVPHWMIDLVEPDVDYSAARYGEEAREVIDGLLASGRRVLLVGGSGLYIQALLESFFPAPPVNHELRSRLITQGRSLGTKALHSRLTRVDPHAAARIHPNDLKRLVRALEVYETTGIPISKQQQGHTSRRHFSSLYIGLHREKEDLKRRIEWRVDKMIERGLVEEVQSILRMGYSKDLNSLNTLGYKEVIAHLSGELGLKETTALIKKHTRAYAKRQLTWFKRIPDVQWVDLSETKATPMIAATIERFLDSPYGSQERLLDKK</sequence>
<gene>
    <name evidence="10" type="primary">miaA</name>
    <name evidence="14" type="ORF">AMJ40_00755</name>
</gene>
<comment type="catalytic activity">
    <reaction evidence="9 10 11">
        <text>adenosine(37) in tRNA + dimethylallyl diphosphate = N(6)-dimethylallyladenosine(37) in tRNA + diphosphate</text>
        <dbReference type="Rhea" id="RHEA:26482"/>
        <dbReference type="Rhea" id="RHEA-COMP:10162"/>
        <dbReference type="Rhea" id="RHEA-COMP:10375"/>
        <dbReference type="ChEBI" id="CHEBI:33019"/>
        <dbReference type="ChEBI" id="CHEBI:57623"/>
        <dbReference type="ChEBI" id="CHEBI:74411"/>
        <dbReference type="ChEBI" id="CHEBI:74415"/>
        <dbReference type="EC" id="2.5.1.75"/>
    </reaction>
</comment>
<keyword evidence="6 10" id="KW-0547">Nucleotide-binding</keyword>
<dbReference type="PANTHER" id="PTHR11088">
    <property type="entry name" value="TRNA DIMETHYLALLYLTRANSFERASE"/>
    <property type="match status" value="1"/>
</dbReference>
<organism evidence="14 15">
    <name type="scientific">candidate division TA06 bacterium DG_26</name>
    <dbReference type="NCBI Taxonomy" id="1703771"/>
    <lineage>
        <taxon>Bacteria</taxon>
        <taxon>Bacteria division TA06</taxon>
    </lineage>
</organism>
<dbReference type="Pfam" id="PF01715">
    <property type="entry name" value="IPPT"/>
    <property type="match status" value="1"/>
</dbReference>
<comment type="similarity">
    <text evidence="3 10 13">Belongs to the IPP transferase family.</text>
</comment>